<organism evidence="1 2">
    <name type="scientific">Moniliophthora roreri</name>
    <name type="common">Frosty pod rot fungus</name>
    <name type="synonym">Monilia roreri</name>
    <dbReference type="NCBI Taxonomy" id="221103"/>
    <lineage>
        <taxon>Eukaryota</taxon>
        <taxon>Fungi</taxon>
        <taxon>Dikarya</taxon>
        <taxon>Basidiomycota</taxon>
        <taxon>Agaricomycotina</taxon>
        <taxon>Agaricomycetes</taxon>
        <taxon>Agaricomycetidae</taxon>
        <taxon>Agaricales</taxon>
        <taxon>Marasmiineae</taxon>
        <taxon>Marasmiaceae</taxon>
        <taxon>Moniliophthora</taxon>
    </lineage>
</organism>
<dbReference type="AlphaFoldDB" id="A0A0W0F898"/>
<evidence type="ECO:0000313" key="2">
    <source>
        <dbReference type="Proteomes" id="UP000054988"/>
    </source>
</evidence>
<proteinExistence type="predicted"/>
<gene>
    <name evidence="1" type="ORF">WG66_14871</name>
</gene>
<protein>
    <submittedName>
        <fullName evidence="1">Uncharacterized protein</fullName>
    </submittedName>
</protein>
<sequence length="51" mass="6202">MRILSRNGYETEDDKLLMISYWKGACITEKWKTKLYDEKPAWLSLHVHFKQ</sequence>
<dbReference type="EMBL" id="LATX01002213">
    <property type="protein sequence ID" value="KTB32557.1"/>
    <property type="molecule type" value="Genomic_DNA"/>
</dbReference>
<reference evidence="1 2" key="1">
    <citation type="submission" date="2015-12" db="EMBL/GenBank/DDBJ databases">
        <title>Draft genome sequence of Moniliophthora roreri, the causal agent of frosty pod rot of cacao.</title>
        <authorList>
            <person name="Aime M.C."/>
            <person name="Diaz-Valderrama J.R."/>
            <person name="Kijpornyongpan T."/>
            <person name="Phillips-Mora W."/>
        </authorList>
    </citation>
    <scope>NUCLEOTIDE SEQUENCE [LARGE SCALE GENOMIC DNA]</scope>
    <source>
        <strain evidence="1 2">MCA 2952</strain>
    </source>
</reference>
<comment type="caution">
    <text evidence="1">The sequence shown here is derived from an EMBL/GenBank/DDBJ whole genome shotgun (WGS) entry which is preliminary data.</text>
</comment>
<dbReference type="Proteomes" id="UP000054988">
    <property type="component" value="Unassembled WGS sequence"/>
</dbReference>
<accession>A0A0W0F898</accession>
<name>A0A0W0F898_MONRR</name>
<evidence type="ECO:0000313" key="1">
    <source>
        <dbReference type="EMBL" id="KTB32557.1"/>
    </source>
</evidence>